<keyword evidence="2" id="KW-0175">Coiled coil</keyword>
<dbReference type="PANTHER" id="PTHR15635">
    <property type="entry name" value="COILED-COIL DOMAIN CONTAINING PROTEIN 9"/>
    <property type="match status" value="1"/>
</dbReference>
<feature type="compositionally biased region" description="Acidic residues" evidence="3">
    <location>
        <begin position="341"/>
        <end position="351"/>
    </location>
</feature>
<proteinExistence type="predicted"/>
<feature type="region of interest" description="Disordered" evidence="3">
    <location>
        <begin position="41"/>
        <end position="561"/>
    </location>
</feature>
<dbReference type="PANTHER" id="PTHR15635:SF10">
    <property type="entry name" value="COILED-COIL DOMAIN-CONTAINING PROTEIN 9B"/>
    <property type="match status" value="1"/>
</dbReference>
<keyword evidence="6" id="KW-1185">Reference proteome</keyword>
<dbReference type="Ensembl" id="ENSFHET00000023841.1">
    <property type="protein sequence ID" value="ENSFHEP00000015657.1"/>
    <property type="gene ID" value="ENSFHEG00000017285.1"/>
</dbReference>
<dbReference type="InterPro" id="IPR029336">
    <property type="entry name" value="DUF4594"/>
</dbReference>
<feature type="compositionally biased region" description="Basic and acidic residues" evidence="3">
    <location>
        <begin position="401"/>
        <end position="410"/>
    </location>
</feature>
<keyword evidence="1" id="KW-0597">Phosphoprotein</keyword>
<evidence type="ECO:0000256" key="1">
    <source>
        <dbReference type="ARBA" id="ARBA00022553"/>
    </source>
</evidence>
<dbReference type="Proteomes" id="UP000265000">
    <property type="component" value="Unplaced"/>
</dbReference>
<name>A0A146RYP3_FUNHE</name>
<evidence type="ECO:0000256" key="2">
    <source>
        <dbReference type="ARBA" id="ARBA00023054"/>
    </source>
</evidence>
<dbReference type="Pfam" id="PF15266">
    <property type="entry name" value="DUF4594"/>
    <property type="match status" value="1"/>
</dbReference>
<feature type="compositionally biased region" description="Basic residues" evidence="3">
    <location>
        <begin position="240"/>
        <end position="250"/>
    </location>
</feature>
<evidence type="ECO:0000313" key="6">
    <source>
        <dbReference type="Proteomes" id="UP000265000"/>
    </source>
</evidence>
<evidence type="ECO:0000313" key="4">
    <source>
        <dbReference type="EMBL" id="JAQ73270.1"/>
    </source>
</evidence>
<dbReference type="EMBL" id="GCES01113052">
    <property type="protein sequence ID" value="JAQ73270.1"/>
    <property type="molecule type" value="Transcribed_RNA"/>
</dbReference>
<reference evidence="4" key="1">
    <citation type="submission" date="2015-01" db="EMBL/GenBank/DDBJ databases">
        <title>EvidentialGene: Evidence-directed Construction of Complete mRNA Transcriptomes without Genomes.</title>
        <authorList>
            <person name="Gilbert D.G."/>
        </authorList>
    </citation>
    <scope>NUCLEOTIDE SEQUENCE</scope>
</reference>
<feature type="compositionally biased region" description="Basic and acidic residues" evidence="3">
    <location>
        <begin position="377"/>
        <end position="388"/>
    </location>
</feature>
<accession>A0A146RYP3</accession>
<protein>
    <submittedName>
        <fullName evidence="4">Transcription termination factor Rho domain-containing protein</fullName>
    </submittedName>
</protein>
<feature type="compositionally biased region" description="Polar residues" evidence="3">
    <location>
        <begin position="199"/>
        <end position="217"/>
    </location>
</feature>
<feature type="compositionally biased region" description="Basic and acidic residues" evidence="3">
    <location>
        <begin position="41"/>
        <end position="51"/>
    </location>
</feature>
<dbReference type="AlphaFoldDB" id="A0A146RYP3"/>
<feature type="compositionally biased region" description="Basic and acidic residues" evidence="3">
    <location>
        <begin position="314"/>
        <end position="328"/>
    </location>
</feature>
<evidence type="ECO:0000313" key="5">
    <source>
        <dbReference type="Ensembl" id="ENSFHEP00000015657.1"/>
    </source>
</evidence>
<sequence length="612" mass="68058">MERPTTSNMMPKRDLERDLELDKKIEALRRKNEALMKRYKEVEEDRKKAEEEGMALQSRKGKADDLTITISKSTDESRVVVTKQLGSGPPAGTGQQEGGAEEVGEGSCQGTGRGTRKQLTVTMVGKKGKRAVSERLEKLPGPTDVKSPPDEGQTRQVESAGRGRQPSKTMKRESSSTAATQEEIKQGPMNAEEHHKATEQGQEPESPQANTDLNIPTSREEQEEYLRWKKEREQIDRERVARHKNAKGQWRRAWDMDKTENMFSDKSLPDREWGASTRGRNARRGQQKAGSKGHDRRGKDKAAKNVLVTGSKAKGKDRLTGRARRWQENDDGENPQTAETTLEEFLEELDALTEANGGTLKDQNSKAEPDPPSAPKDMCDSESLKEDTITQSKTATSSPRGLEKKVRFSEELIQTAPAKQTTTPLHPASPESKGTLKASPPKYSEMQWPRVSAEQDDSSSQDKRGGIPAPPVDQQTFKTQHPEKDTSSPAVPSPTPAEETNTSPHKSHVHPEEVTKCNSSSTHTDELMDSTLSVLRIESGESHPAHSTSNDKVSARDEEKDGGCHRCVNGLMGGWRYKWTRSYMDKERCAIYPHCSFDPSIVTTPEALVECR</sequence>
<organism evidence="4">
    <name type="scientific">Fundulus heteroclitus</name>
    <name type="common">Killifish</name>
    <name type="synonym">Mummichog</name>
    <dbReference type="NCBI Taxonomy" id="8078"/>
    <lineage>
        <taxon>Eukaryota</taxon>
        <taxon>Metazoa</taxon>
        <taxon>Chordata</taxon>
        <taxon>Craniata</taxon>
        <taxon>Vertebrata</taxon>
        <taxon>Euteleostomi</taxon>
        <taxon>Actinopterygii</taxon>
        <taxon>Neopterygii</taxon>
        <taxon>Teleostei</taxon>
        <taxon>Neoteleostei</taxon>
        <taxon>Acanthomorphata</taxon>
        <taxon>Ovalentaria</taxon>
        <taxon>Atherinomorphae</taxon>
        <taxon>Cyprinodontiformes</taxon>
        <taxon>Fundulidae</taxon>
        <taxon>Fundulus</taxon>
    </lineage>
</organism>
<dbReference type="GeneTree" id="ENSGT00530000063950"/>
<reference evidence="5" key="2">
    <citation type="submission" date="2025-05" db="UniProtKB">
        <authorList>
            <consortium name="Ensembl"/>
        </authorList>
    </citation>
    <scope>IDENTIFICATION</scope>
</reference>
<feature type="compositionally biased region" description="Basic and acidic residues" evidence="3">
    <location>
        <begin position="218"/>
        <end position="239"/>
    </location>
</feature>
<feature type="compositionally biased region" description="Polar residues" evidence="3">
    <location>
        <begin position="389"/>
        <end position="399"/>
    </location>
</feature>
<dbReference type="STRING" id="8078.ENSFHEP00000015657"/>
<evidence type="ECO:0000256" key="3">
    <source>
        <dbReference type="SAM" id="MobiDB-lite"/>
    </source>
</evidence>